<accession>A0A255ELJ1</accession>
<dbReference type="EMBL" id="NMVJ01000001">
    <property type="protein sequence ID" value="OYN92376.1"/>
    <property type="molecule type" value="Genomic_DNA"/>
</dbReference>
<dbReference type="Proteomes" id="UP000216300">
    <property type="component" value="Unassembled WGS sequence"/>
</dbReference>
<dbReference type="InterPro" id="IPR011047">
    <property type="entry name" value="Quinoprotein_ADH-like_sf"/>
</dbReference>
<gene>
    <name evidence="1" type="ORF">CGZ91_02425</name>
</gene>
<sequence>MASAAIDAVGAPIVERNIRGTSSGLLPDGTPVLYVPTFGEPAILSVVDARDGALISSHELTGMTTAIYTGVAPDQSAAYVVGTTPGAALFRYDTATGGFEKLGNPVPGESNLNRIAAFGPDGTLYTGTFPNGHAASYHPERGFEDLGPIAPGEEYARSMAVVDGKLYVGTGTNARFFEIDLATREKREIALPPAYAGQQAYVNEMYARGGLVFAFFSPAYAYGVYDPATGQWRETLTDVGALAPSAEIDGRAYLVGRDANLYSYDLASGERTQRTTTGPFTSEVARALGQADLGDPQWPGTTLVGIGLTGAMCHWNPVTEEFRSFDSQARGGALKVAAMGFSPDRQLYVSGFLTPGRAARIDPDSLAITQLAGLEQAEFVGTLHDRTGQHLYFGTYLDAGLWQLDETTDWQWGTNPRHVAGLADLGQERVAVVAGAGADVAIGTVAVKGKLNGAVSVINPAAGEVVHSLTPVPEHAVSAILHTFIGSRPALICGTSSVQLGAEPVDTDAKLCVVDLQAGTAHAVITPVVGAQSINQLVELPDGRVWALVSDSSIHEVTASQADAPEAYALTTSKVLDLFGEPRPAGAWGVPKLHLLDDATLLGNAAGQIFTITIATGRVNVLTEGAYATPDPIGDGSFYFADLTRVYRYRPDSPHQNR</sequence>
<dbReference type="Gene3D" id="2.130.10.10">
    <property type="entry name" value="YVTN repeat-like/Quinoprotein amine dehydrogenase"/>
    <property type="match status" value="1"/>
</dbReference>
<evidence type="ECO:0000313" key="1">
    <source>
        <dbReference type="EMBL" id="OYN92376.1"/>
    </source>
</evidence>
<dbReference type="AlphaFoldDB" id="A0A255ELJ1"/>
<proteinExistence type="predicted"/>
<dbReference type="InterPro" id="IPR015943">
    <property type="entry name" value="WD40/YVTN_repeat-like_dom_sf"/>
</dbReference>
<keyword evidence="2" id="KW-1185">Reference proteome</keyword>
<reference evidence="1 2" key="1">
    <citation type="submission" date="2017-07" db="EMBL/GenBank/DDBJ databases">
        <title>Draft whole genome sequences of clinical Proprionibacteriaceae strains.</title>
        <authorList>
            <person name="Bernier A.-M."/>
            <person name="Bernard K."/>
            <person name="Domingo M.-C."/>
        </authorList>
    </citation>
    <scope>NUCLEOTIDE SEQUENCE [LARGE SCALE GENOMIC DNA]</scope>
    <source>
        <strain evidence="1 2">NML 150081</strain>
    </source>
</reference>
<dbReference type="SUPFAM" id="SSF50998">
    <property type="entry name" value="Quinoprotein alcohol dehydrogenase-like"/>
    <property type="match status" value="1"/>
</dbReference>
<comment type="caution">
    <text evidence="1">The sequence shown here is derived from an EMBL/GenBank/DDBJ whole genome shotgun (WGS) entry which is preliminary data.</text>
</comment>
<organism evidence="1 2">
    <name type="scientific">Parenemella sanctibonifatiensis</name>
    <dbReference type="NCBI Taxonomy" id="2016505"/>
    <lineage>
        <taxon>Bacteria</taxon>
        <taxon>Bacillati</taxon>
        <taxon>Actinomycetota</taxon>
        <taxon>Actinomycetes</taxon>
        <taxon>Propionibacteriales</taxon>
        <taxon>Propionibacteriaceae</taxon>
        <taxon>Parenemella</taxon>
    </lineage>
</organism>
<evidence type="ECO:0000313" key="2">
    <source>
        <dbReference type="Proteomes" id="UP000216300"/>
    </source>
</evidence>
<protein>
    <submittedName>
        <fullName evidence="1">Uncharacterized protein</fullName>
    </submittedName>
</protein>
<name>A0A255ELJ1_9ACTN</name>